<dbReference type="Proteomes" id="UP001211907">
    <property type="component" value="Unassembled WGS sequence"/>
</dbReference>
<accession>A0AAD5XCC7</accession>
<proteinExistence type="predicted"/>
<keyword evidence="2" id="KW-1185">Reference proteome</keyword>
<sequence length="272" mass="29953">MAATTPATTPAATATPRITLKPENLRPHDHVPSITVTLAEHFFDKVSNLVKPIAHNAVLELTIGDQHVKKHLPVIGDHTVATASNIKVTKFDMDVCRFVPRDAFLRLELDDIDLRADMDVKVLSGPHHRVAVESLVDIGANVKLAIVDQKIKTTVFDTKVQLKDFEPKIDSGINGEILSHITELLEKFLKTTIESTLDTTVSESLASAVDSVLNRDWDIKGSVSRVFYNCAVEFLGEIGISETHGVKIDIGVDVTHRIKNAQTDQVSEDLRE</sequence>
<comment type="caution">
    <text evidence="1">The sequence shown here is derived from an EMBL/GenBank/DDBJ whole genome shotgun (WGS) entry which is preliminary data.</text>
</comment>
<dbReference type="GO" id="GO:0008289">
    <property type="term" value="F:lipid binding"/>
    <property type="evidence" value="ECO:0007669"/>
    <property type="project" value="InterPro"/>
</dbReference>
<name>A0AAD5XCC7_9FUNG</name>
<evidence type="ECO:0000313" key="1">
    <source>
        <dbReference type="EMBL" id="KAJ3097438.1"/>
    </source>
</evidence>
<dbReference type="SUPFAM" id="SSF55394">
    <property type="entry name" value="Bactericidal permeability-increasing protein, BPI"/>
    <property type="match status" value="1"/>
</dbReference>
<evidence type="ECO:0000313" key="2">
    <source>
        <dbReference type="Proteomes" id="UP001211907"/>
    </source>
</evidence>
<reference evidence="1" key="1">
    <citation type="submission" date="2020-05" db="EMBL/GenBank/DDBJ databases">
        <title>Phylogenomic resolution of chytrid fungi.</title>
        <authorList>
            <person name="Stajich J.E."/>
            <person name="Amses K."/>
            <person name="Simmons R."/>
            <person name="Seto K."/>
            <person name="Myers J."/>
            <person name="Bonds A."/>
            <person name="Quandt C.A."/>
            <person name="Barry K."/>
            <person name="Liu P."/>
            <person name="Grigoriev I."/>
            <person name="Longcore J.E."/>
            <person name="James T.Y."/>
        </authorList>
    </citation>
    <scope>NUCLEOTIDE SEQUENCE</scope>
    <source>
        <strain evidence="1">JEL0513</strain>
    </source>
</reference>
<dbReference type="AlphaFoldDB" id="A0AAD5XCC7"/>
<evidence type="ECO:0008006" key="3">
    <source>
        <dbReference type="Google" id="ProtNLM"/>
    </source>
</evidence>
<dbReference type="Gene3D" id="3.15.10.10">
    <property type="entry name" value="Bactericidal permeability-increasing protein, domain 1"/>
    <property type="match status" value="1"/>
</dbReference>
<protein>
    <recommendedName>
        <fullName evidence="3">Lipid-binding serum glycoprotein N-terminal domain-containing protein</fullName>
    </recommendedName>
</protein>
<dbReference type="EMBL" id="JADGJH010002508">
    <property type="protein sequence ID" value="KAJ3097438.1"/>
    <property type="molecule type" value="Genomic_DNA"/>
</dbReference>
<dbReference type="InterPro" id="IPR017943">
    <property type="entry name" value="Bactericidal_perm-incr_a/b_dom"/>
</dbReference>
<gene>
    <name evidence="1" type="ORF">HK100_005358</name>
</gene>
<organism evidence="1 2">
    <name type="scientific">Physocladia obscura</name>
    <dbReference type="NCBI Taxonomy" id="109957"/>
    <lineage>
        <taxon>Eukaryota</taxon>
        <taxon>Fungi</taxon>
        <taxon>Fungi incertae sedis</taxon>
        <taxon>Chytridiomycota</taxon>
        <taxon>Chytridiomycota incertae sedis</taxon>
        <taxon>Chytridiomycetes</taxon>
        <taxon>Chytridiales</taxon>
        <taxon>Chytriomycetaceae</taxon>
        <taxon>Physocladia</taxon>
    </lineage>
</organism>